<comment type="caution">
    <text evidence="2">The sequence shown here is derived from an EMBL/GenBank/DDBJ whole genome shotgun (WGS) entry which is preliminary data.</text>
</comment>
<dbReference type="EMBL" id="WBMP01000011">
    <property type="protein sequence ID" value="KAE8545030.1"/>
    <property type="molecule type" value="Genomic_DNA"/>
</dbReference>
<feature type="coiled-coil region" evidence="1">
    <location>
        <begin position="54"/>
        <end position="86"/>
    </location>
</feature>
<evidence type="ECO:0000256" key="1">
    <source>
        <dbReference type="SAM" id="Coils"/>
    </source>
</evidence>
<dbReference type="Proteomes" id="UP000469950">
    <property type="component" value="Unassembled WGS sequence"/>
</dbReference>
<name>A0A833NAA6_MARNT</name>
<protein>
    <submittedName>
        <fullName evidence="2">Uncharacterized protein</fullName>
    </submittedName>
</protein>
<organism evidence="2 3">
    <name type="scientific">Marinobacter nauticus</name>
    <name type="common">Marinobacter hydrocarbonoclasticus</name>
    <name type="synonym">Marinobacter aquaeolei</name>
    <dbReference type="NCBI Taxonomy" id="2743"/>
    <lineage>
        <taxon>Bacteria</taxon>
        <taxon>Pseudomonadati</taxon>
        <taxon>Pseudomonadota</taxon>
        <taxon>Gammaproteobacteria</taxon>
        <taxon>Pseudomonadales</taxon>
        <taxon>Marinobacteraceae</taxon>
        <taxon>Marinobacter</taxon>
    </lineage>
</organism>
<sequence length="268" mass="31183">MSRKPTLQELRECKIAETDQVNRLIREGGEELRRAVESSRRVWADFIPSPEQRLERLKKRIAQSDRERATRREECERNRLRRVERKQRLAAAERRCSDDWESLKDNQKADSNFLRHPSDRPVVVDDAPSYVTSLSALNIPIEHRNPPDWHSAVLNDPQKWSWSGKHLISTAHLLGLRGVYDATAALRLFVPSTATGTLAANYERAIFDLLYHFTQLGEPIPNIQAKDIDDAVNFDEIISWIRSVDISQQQQDKMIAWLEKSDFWNMNQ</sequence>
<gene>
    <name evidence="2" type="ORF">F6453_2637</name>
</gene>
<keyword evidence="1" id="KW-0175">Coiled coil</keyword>
<dbReference type="RefSeq" id="WP_153741093.1">
    <property type="nucleotide sequence ID" value="NZ_WBMP01000011.1"/>
</dbReference>
<accession>A0A833NAA6</accession>
<evidence type="ECO:0000313" key="3">
    <source>
        <dbReference type="Proteomes" id="UP000469950"/>
    </source>
</evidence>
<evidence type="ECO:0000313" key="2">
    <source>
        <dbReference type="EMBL" id="KAE8545030.1"/>
    </source>
</evidence>
<proteinExistence type="predicted"/>
<reference evidence="2 3" key="1">
    <citation type="submission" date="2019-10" db="EMBL/GenBank/DDBJ databases">
        <title>Draft genome sequence of Marinobacter hydrocarbonoclasticus NCT7M from the microbiome of the marine copepod.</title>
        <authorList>
            <person name="Nuttall R."/>
            <person name="Sharma G."/>
            <person name="Moisander P."/>
        </authorList>
    </citation>
    <scope>NUCLEOTIDE SEQUENCE [LARGE SCALE GENOMIC DNA]</scope>
    <source>
        <strain evidence="2 3">NCT7M</strain>
    </source>
</reference>
<dbReference type="AlphaFoldDB" id="A0A833NAA6"/>